<evidence type="ECO:0000313" key="3">
    <source>
        <dbReference type="EMBL" id="EST51577.1"/>
    </source>
</evidence>
<dbReference type="InterPro" id="IPR002125">
    <property type="entry name" value="CMP_dCMP_dom"/>
</dbReference>
<dbReference type="STRING" id="1408254.T458_24510"/>
<comment type="caution">
    <text evidence="3">The sequence shown here is derived from an EMBL/GenBank/DDBJ whole genome shotgun (WGS) entry which is preliminary data.</text>
</comment>
<name>V6LZL2_9BACL</name>
<reference evidence="3 4" key="1">
    <citation type="journal article" date="2014" name="Genome Announc.">
        <title>Draft Genome Sequence of Brevibacillus panacihumi Strain W25, a Halotolerant Hydrocarbon-Degrading Bacterium.</title>
        <authorList>
            <person name="Wang X."/>
            <person name="Jin D."/>
            <person name="Zhou L."/>
            <person name="Wu L."/>
            <person name="An W."/>
            <person name="Chen Y."/>
            <person name="Zhao L."/>
        </authorList>
    </citation>
    <scope>NUCLEOTIDE SEQUENCE [LARGE SCALE GENOMIC DNA]</scope>
    <source>
        <strain evidence="3 4">W25</strain>
    </source>
</reference>
<protein>
    <submittedName>
        <fullName evidence="3">Deaminase</fullName>
    </submittedName>
</protein>
<dbReference type="PROSITE" id="PS51747">
    <property type="entry name" value="CYT_DCMP_DEAMINASES_2"/>
    <property type="match status" value="1"/>
</dbReference>
<feature type="domain" description="CMP/dCMP-type deaminase" evidence="2">
    <location>
        <begin position="14"/>
        <end position="136"/>
    </location>
</feature>
<dbReference type="GO" id="GO:0004132">
    <property type="term" value="F:dCMP deaminase activity"/>
    <property type="evidence" value="ECO:0007669"/>
    <property type="project" value="TreeGrafter"/>
</dbReference>
<dbReference type="eggNOG" id="COG2131">
    <property type="taxonomic scope" value="Bacteria"/>
</dbReference>
<sequence>MNQRDIKSFERLKERFKINMEFAIRIGQLSTCDRAQVGAVLYDPKKKSIKSMGYNSSLSGHPHCDEVGHLMVDNHCLRSIHAEINCLLDVQDAADCILFVTHFPCINCAKVIIKKGIIGVVYLDSYRKREETVSILEEAKINIALFEEVVINPVEYMEKFGNSALISR</sequence>
<dbReference type="PANTHER" id="PTHR11086:SF18">
    <property type="entry name" value="DEOXYCYTIDYLATE DEAMINASE"/>
    <property type="match status" value="1"/>
</dbReference>
<dbReference type="AlphaFoldDB" id="V6LZL2"/>
<dbReference type="HOGENOM" id="CLU_047993_2_2_9"/>
<evidence type="ECO:0000256" key="1">
    <source>
        <dbReference type="ARBA" id="ARBA00022801"/>
    </source>
</evidence>
<dbReference type="Pfam" id="PF00383">
    <property type="entry name" value="dCMP_cyt_deam_1"/>
    <property type="match status" value="1"/>
</dbReference>
<gene>
    <name evidence="3" type="ORF">T458_24510</name>
</gene>
<keyword evidence="4" id="KW-1185">Reference proteome</keyword>
<dbReference type="InterPro" id="IPR015517">
    <property type="entry name" value="dCMP_deaminase-rel"/>
</dbReference>
<dbReference type="InterPro" id="IPR016193">
    <property type="entry name" value="Cytidine_deaminase-like"/>
</dbReference>
<dbReference type="RefSeq" id="WP_023558686.1">
    <property type="nucleotide sequence ID" value="NZ_KI629786.1"/>
</dbReference>
<dbReference type="EMBL" id="AYJU01000018">
    <property type="protein sequence ID" value="EST51577.1"/>
    <property type="molecule type" value="Genomic_DNA"/>
</dbReference>
<accession>V6LZL2</accession>
<evidence type="ECO:0000259" key="2">
    <source>
        <dbReference type="PROSITE" id="PS51747"/>
    </source>
</evidence>
<evidence type="ECO:0000313" key="4">
    <source>
        <dbReference type="Proteomes" id="UP000017973"/>
    </source>
</evidence>
<dbReference type="Proteomes" id="UP000017973">
    <property type="component" value="Unassembled WGS sequence"/>
</dbReference>
<dbReference type="GO" id="GO:0005737">
    <property type="term" value="C:cytoplasm"/>
    <property type="evidence" value="ECO:0007669"/>
    <property type="project" value="TreeGrafter"/>
</dbReference>
<organism evidence="3 4">
    <name type="scientific">Brevibacillus panacihumi W25</name>
    <dbReference type="NCBI Taxonomy" id="1408254"/>
    <lineage>
        <taxon>Bacteria</taxon>
        <taxon>Bacillati</taxon>
        <taxon>Bacillota</taxon>
        <taxon>Bacilli</taxon>
        <taxon>Bacillales</taxon>
        <taxon>Paenibacillaceae</taxon>
        <taxon>Brevibacillus</taxon>
    </lineage>
</organism>
<dbReference type="Gene3D" id="3.40.140.10">
    <property type="entry name" value="Cytidine Deaminase, domain 2"/>
    <property type="match status" value="1"/>
</dbReference>
<keyword evidence="1" id="KW-0378">Hydrolase</keyword>
<dbReference type="PANTHER" id="PTHR11086">
    <property type="entry name" value="DEOXYCYTIDYLATE DEAMINASE-RELATED"/>
    <property type="match status" value="1"/>
</dbReference>
<proteinExistence type="predicted"/>
<dbReference type="SUPFAM" id="SSF53927">
    <property type="entry name" value="Cytidine deaminase-like"/>
    <property type="match status" value="1"/>
</dbReference>